<sequence>MADSAAPEAGAAVLPDASEDGMPAVGPTEEAQAGGARAAAEKSTERAPAVDSAPAAAEKSGDVASGAAEAQPATAAAAEEAATEATEATAVTAVTAATVATAKPPKHPASLVLPRPKSAEDQEPGAGTPLVGGEGCFSPLVGIATPRLETLPVLDAVTVTEDASAKRQGAGSERPSTNSGPAAEDKDKPPSLAELRPNPNDAPRRPSFMARLFGFGGAVPQERVRRRSDGVRRHSFNGFHRNPLPASSASVAPTTEEEKGNGLPERRTPPTLREQSLSMQRRNTFGGRGQRGSFMRSFFGPAESPREQVLDNAVGEGIQVAKALGEGIPTKIVKRLVGEHKMYKAKPPPPTTLLEPLNGDLFRWHANVEVRKGVVLHVLIFISNDYPFTGPDIRYLDTRIIFKPGKAKSPKGEYHMPWTPAQRIADAVRDAAEILRAEAS</sequence>
<dbReference type="InterPro" id="IPR016135">
    <property type="entry name" value="UBQ-conjugating_enzyme/RWD"/>
</dbReference>
<proteinExistence type="predicted"/>
<feature type="region of interest" description="Disordered" evidence="1">
    <location>
        <begin position="233"/>
        <end position="272"/>
    </location>
</feature>
<feature type="compositionally biased region" description="Basic and acidic residues" evidence="1">
    <location>
        <begin position="256"/>
        <end position="268"/>
    </location>
</feature>
<feature type="region of interest" description="Disordered" evidence="1">
    <location>
        <begin position="98"/>
        <end position="136"/>
    </location>
</feature>
<protein>
    <recommendedName>
        <fullName evidence="3">UBC core domain-containing protein</fullName>
    </recommendedName>
</protein>
<feature type="region of interest" description="Disordered" evidence="1">
    <location>
        <begin position="162"/>
        <end position="208"/>
    </location>
</feature>
<evidence type="ECO:0008006" key="3">
    <source>
        <dbReference type="Google" id="ProtNLM"/>
    </source>
</evidence>
<reference evidence="2" key="1">
    <citation type="submission" date="2021-01" db="EMBL/GenBank/DDBJ databases">
        <authorList>
            <person name="Corre E."/>
            <person name="Pelletier E."/>
            <person name="Niang G."/>
            <person name="Scheremetjew M."/>
            <person name="Finn R."/>
            <person name="Kale V."/>
            <person name="Holt S."/>
            <person name="Cochrane G."/>
            <person name="Meng A."/>
            <person name="Brown T."/>
            <person name="Cohen L."/>
        </authorList>
    </citation>
    <scope>NUCLEOTIDE SEQUENCE</scope>
    <source>
        <strain evidence="2">CCMP2877</strain>
    </source>
</reference>
<evidence type="ECO:0000313" key="2">
    <source>
        <dbReference type="EMBL" id="CAD9267270.1"/>
    </source>
</evidence>
<feature type="compositionally biased region" description="Low complexity" evidence="1">
    <location>
        <begin position="47"/>
        <end position="57"/>
    </location>
</feature>
<accession>A0A7S1XZ11</accession>
<feature type="region of interest" description="Disordered" evidence="1">
    <location>
        <begin position="1"/>
        <end position="81"/>
    </location>
</feature>
<dbReference type="Gene3D" id="3.10.110.10">
    <property type="entry name" value="Ubiquitin Conjugating Enzyme"/>
    <property type="match status" value="1"/>
</dbReference>
<name>A0A7S1XZ11_9STRA</name>
<feature type="compositionally biased region" description="Low complexity" evidence="1">
    <location>
        <begin position="29"/>
        <end position="38"/>
    </location>
</feature>
<dbReference type="SUPFAM" id="SSF54495">
    <property type="entry name" value="UBC-like"/>
    <property type="match status" value="1"/>
</dbReference>
<dbReference type="AlphaFoldDB" id="A0A7S1XZ11"/>
<gene>
    <name evidence="2" type="ORF">PPAR1163_LOCUS25696</name>
</gene>
<feature type="compositionally biased region" description="Low complexity" evidence="1">
    <location>
        <begin position="67"/>
        <end position="81"/>
    </location>
</feature>
<organism evidence="2">
    <name type="scientific">Phaeomonas parva</name>
    <dbReference type="NCBI Taxonomy" id="124430"/>
    <lineage>
        <taxon>Eukaryota</taxon>
        <taxon>Sar</taxon>
        <taxon>Stramenopiles</taxon>
        <taxon>Ochrophyta</taxon>
        <taxon>Pinguiophyceae</taxon>
        <taxon>Pinguiochrysidales</taxon>
        <taxon>Pinguiochrysidaceae</taxon>
        <taxon>Phaeomonas</taxon>
    </lineage>
</organism>
<dbReference type="EMBL" id="HBGJ01040818">
    <property type="protein sequence ID" value="CAD9267270.1"/>
    <property type="molecule type" value="Transcribed_RNA"/>
</dbReference>
<evidence type="ECO:0000256" key="1">
    <source>
        <dbReference type="SAM" id="MobiDB-lite"/>
    </source>
</evidence>